<gene>
    <name evidence="1" type="ORF">EU557_07655</name>
</gene>
<organism evidence="1 2">
    <name type="scientific">Hymenobacter wooponensis</name>
    <dbReference type="NCBI Taxonomy" id="1525360"/>
    <lineage>
        <taxon>Bacteria</taxon>
        <taxon>Pseudomonadati</taxon>
        <taxon>Bacteroidota</taxon>
        <taxon>Cytophagia</taxon>
        <taxon>Cytophagales</taxon>
        <taxon>Hymenobacteraceae</taxon>
        <taxon>Hymenobacter</taxon>
    </lineage>
</organism>
<evidence type="ECO:0000313" key="1">
    <source>
        <dbReference type="EMBL" id="TGD81426.1"/>
    </source>
</evidence>
<dbReference type="AlphaFoldDB" id="A0A4Z0MQB1"/>
<proteinExistence type="predicted"/>
<protein>
    <submittedName>
        <fullName evidence="1">Uncharacterized protein</fullName>
    </submittedName>
</protein>
<name>A0A4Z0MQB1_9BACT</name>
<comment type="caution">
    <text evidence="1">The sequence shown here is derived from an EMBL/GenBank/DDBJ whole genome shotgun (WGS) entry which is preliminary data.</text>
</comment>
<reference evidence="1 2" key="1">
    <citation type="submission" date="2019-04" db="EMBL/GenBank/DDBJ databases">
        <authorList>
            <person name="Feng G."/>
            <person name="Zhang J."/>
            <person name="Zhu H."/>
        </authorList>
    </citation>
    <scope>NUCLEOTIDE SEQUENCE [LARGE SCALE GENOMIC DNA]</scope>
    <source>
        <strain evidence="1 2">JCM 19491</strain>
    </source>
</reference>
<sequence length="98" mass="10884">MKNIVMSKAYGNTPEWPMFVRAQGTGLQVGGRFLAMPLSAQQDWLATVRQLRLQEVSITKSCTVQVPVGEELAYVARLQATPGLAFVQPNHYVQITLH</sequence>
<keyword evidence="2" id="KW-1185">Reference proteome</keyword>
<accession>A0A4Z0MQB1</accession>
<evidence type="ECO:0000313" key="2">
    <source>
        <dbReference type="Proteomes" id="UP000298284"/>
    </source>
</evidence>
<dbReference type="Proteomes" id="UP000298284">
    <property type="component" value="Unassembled WGS sequence"/>
</dbReference>
<dbReference type="EMBL" id="SRKZ01000002">
    <property type="protein sequence ID" value="TGD81426.1"/>
    <property type="molecule type" value="Genomic_DNA"/>
</dbReference>